<dbReference type="PROSITE" id="PS50893">
    <property type="entry name" value="ABC_TRANSPORTER_2"/>
    <property type="match status" value="1"/>
</dbReference>
<dbReference type="FunFam" id="3.40.50.300:FF:000838">
    <property type="entry name" value="ABC multidrug transporter (Eurofung)"/>
    <property type="match status" value="1"/>
</dbReference>
<keyword evidence="9 12" id="KW-0472">Membrane</keyword>
<evidence type="ECO:0000256" key="8">
    <source>
        <dbReference type="ARBA" id="ARBA00022989"/>
    </source>
</evidence>
<dbReference type="InterPro" id="IPR017871">
    <property type="entry name" value="ABC_transporter-like_CS"/>
</dbReference>
<feature type="domain" description="ABC transmembrane type-1" evidence="14">
    <location>
        <begin position="194"/>
        <end position="477"/>
    </location>
</feature>
<dbReference type="GO" id="GO:0015431">
    <property type="term" value="F:ABC-type glutathione S-conjugate transporter activity"/>
    <property type="evidence" value="ECO:0007669"/>
    <property type="project" value="UniProtKB-EC"/>
</dbReference>
<evidence type="ECO:0000256" key="1">
    <source>
        <dbReference type="ARBA" id="ARBA00004128"/>
    </source>
</evidence>
<evidence type="ECO:0000259" key="14">
    <source>
        <dbReference type="PROSITE" id="PS50929"/>
    </source>
</evidence>
<dbReference type="AlphaFoldDB" id="A0A1Y3ARC6"/>
<dbReference type="GO" id="GO:0016887">
    <property type="term" value="F:ATP hydrolysis activity"/>
    <property type="evidence" value="ECO:0007669"/>
    <property type="project" value="InterPro"/>
</dbReference>
<evidence type="ECO:0000256" key="2">
    <source>
        <dbReference type="ARBA" id="ARBA00009726"/>
    </source>
</evidence>
<dbReference type="SUPFAM" id="SSF90123">
    <property type="entry name" value="ABC transporter transmembrane region"/>
    <property type="match status" value="1"/>
</dbReference>
<evidence type="ECO:0000259" key="13">
    <source>
        <dbReference type="PROSITE" id="PS50893"/>
    </source>
</evidence>
<dbReference type="Gene3D" id="3.40.50.300">
    <property type="entry name" value="P-loop containing nucleotide triphosphate hydrolases"/>
    <property type="match status" value="2"/>
</dbReference>
<dbReference type="Pfam" id="PF00664">
    <property type="entry name" value="ABC_membrane"/>
    <property type="match status" value="1"/>
</dbReference>
<evidence type="ECO:0000256" key="5">
    <source>
        <dbReference type="ARBA" id="ARBA00022737"/>
    </source>
</evidence>
<accession>A0A1Y3ARC6</accession>
<feature type="domain" description="ABC transporter" evidence="13">
    <location>
        <begin position="515"/>
        <end position="749"/>
    </location>
</feature>
<comment type="similarity">
    <text evidence="2">Belongs to the ABC transporter superfamily. ABCC family. Conjugate transporter (TC 3.A.1.208) subfamily.</text>
</comment>
<dbReference type="EMBL" id="MUJZ01069066">
    <property type="protein sequence ID" value="OTF69735.1"/>
    <property type="molecule type" value="Genomic_DNA"/>
</dbReference>
<keyword evidence="4 12" id="KW-0812">Transmembrane</keyword>
<dbReference type="Proteomes" id="UP000194236">
    <property type="component" value="Unassembled WGS sequence"/>
</dbReference>
<dbReference type="PANTHER" id="PTHR24223">
    <property type="entry name" value="ATP-BINDING CASSETTE SUB-FAMILY C"/>
    <property type="match status" value="1"/>
</dbReference>
<dbReference type="InterPro" id="IPR011527">
    <property type="entry name" value="ABC1_TM_dom"/>
</dbReference>
<evidence type="ECO:0000313" key="15">
    <source>
        <dbReference type="EMBL" id="OTF69735.1"/>
    </source>
</evidence>
<sequence length="754" mass="85704">ALDAHVSQHIFDHVIGPKGCLRNKTRILVTTKLSLLPKMDEIYYISRGEIKDRGQFEQLIDSDGPFSKYVAEYFIDQQSGFETDLDQPDSEFINQMEPKIKRAIEHVQLSRSISFNRNISMNEQRHHSTFASQSAINRSQFIRSESIFESEKIFAENVQISQGRLIQAEEMAEGSVKMVNHKIYLQTIGWCICLTVIMTLLLSNIFQVMGSLWLTDWSNDSLRPATELTNSLRIERILVFATLGIIEVFFTFLGTLQASLGCVRASRILHNQMITHTIRAPMSFFDTTPLGRILNRFTKDIDVVDLRLSPNIRLVIMQLYRTIVAFGLIGLEAPIILAFFLPLTIGYYVLQKLYIQTSRQLKRIEAVSRSPMNNHLSETVNGTTSIRAYGLTKKFTRGMLKLIDDNNQSYWLGFTAARWLSVRLEFISYSIVFLATLFAVLSRGSLSPGVAGLAISYSLNITAILNLLIRGYSEIETNFISVERIVEYMATPEEKQLISNELERLPFEWPNKGEISFENYSTQYRPGLKLCLKRINLLIPGGSKVAIVGRTGSGKSSFALALFRVLEPIEGTIYVDNIDIRKVTLETLRKSLTIVPQDPIIFTATLRENVDTLSRFSDEQCIQALKDAKMTEFLQNINYDLDYVLTSSDNLSVGQRQLICLARALLKRSPVIVFDEATASVDHETDGHIHDTIFSQSFESKTVFMIAHRLDHIMDYDYVLVMDNGEIAEFDNPNRLIINTDGQFYSLAKEAKII</sequence>
<organism evidence="15 16">
    <name type="scientific">Euroglyphus maynei</name>
    <name type="common">Mayne's house dust mite</name>
    <dbReference type="NCBI Taxonomy" id="6958"/>
    <lineage>
        <taxon>Eukaryota</taxon>
        <taxon>Metazoa</taxon>
        <taxon>Ecdysozoa</taxon>
        <taxon>Arthropoda</taxon>
        <taxon>Chelicerata</taxon>
        <taxon>Arachnida</taxon>
        <taxon>Acari</taxon>
        <taxon>Acariformes</taxon>
        <taxon>Sarcoptiformes</taxon>
        <taxon>Astigmata</taxon>
        <taxon>Psoroptidia</taxon>
        <taxon>Analgoidea</taxon>
        <taxon>Pyroglyphidae</taxon>
        <taxon>Pyroglyphinae</taxon>
        <taxon>Euroglyphus</taxon>
    </lineage>
</organism>
<dbReference type="OrthoDB" id="262778at2759"/>
<dbReference type="GO" id="GO:0005774">
    <property type="term" value="C:vacuolar membrane"/>
    <property type="evidence" value="ECO:0007669"/>
    <property type="project" value="UniProtKB-SubCell"/>
</dbReference>
<evidence type="ECO:0000256" key="3">
    <source>
        <dbReference type="ARBA" id="ARBA00022448"/>
    </source>
</evidence>
<evidence type="ECO:0000256" key="4">
    <source>
        <dbReference type="ARBA" id="ARBA00022692"/>
    </source>
</evidence>
<keyword evidence="7" id="KW-0067">ATP-binding</keyword>
<comment type="subcellular location">
    <subcellularLocation>
        <location evidence="1">Vacuole membrane</location>
        <topology evidence="1">Multi-pass membrane protein</topology>
    </subcellularLocation>
</comment>
<keyword evidence="8 12" id="KW-1133">Transmembrane helix</keyword>
<dbReference type="CDD" id="cd18603">
    <property type="entry name" value="ABC_6TM_MRP1_2_3_6_D2_like"/>
    <property type="match status" value="1"/>
</dbReference>
<keyword evidence="16" id="KW-1185">Reference proteome</keyword>
<protein>
    <recommendedName>
        <fullName evidence="10">ABC-type glutathione-S-conjugate transporter</fullName>
        <ecNumber evidence="10">7.6.2.3</ecNumber>
    </recommendedName>
</protein>
<comment type="caution">
    <text evidence="15">The sequence shown here is derived from an EMBL/GenBank/DDBJ whole genome shotgun (WGS) entry which is preliminary data.</text>
</comment>
<feature type="transmembrane region" description="Helical" evidence="12">
    <location>
        <begin position="450"/>
        <end position="469"/>
    </location>
</feature>
<feature type="non-terminal residue" evidence="15">
    <location>
        <position position="1"/>
    </location>
</feature>
<reference evidence="15 16" key="1">
    <citation type="submission" date="2017-03" db="EMBL/GenBank/DDBJ databases">
        <title>Genome Survey of Euroglyphus maynei.</title>
        <authorList>
            <person name="Arlian L.G."/>
            <person name="Morgan M.S."/>
            <person name="Rider S.D."/>
        </authorList>
    </citation>
    <scope>NUCLEOTIDE SEQUENCE [LARGE SCALE GENOMIC DNA]</scope>
    <source>
        <strain evidence="15">Arlian Lab</strain>
        <tissue evidence="15">Whole body</tissue>
    </source>
</reference>
<dbReference type="Gene3D" id="1.20.1560.10">
    <property type="entry name" value="ABC transporter type 1, transmembrane domain"/>
    <property type="match status" value="1"/>
</dbReference>
<dbReference type="PROSITE" id="PS00211">
    <property type="entry name" value="ABC_TRANSPORTER_1"/>
    <property type="match status" value="1"/>
</dbReference>
<evidence type="ECO:0000256" key="7">
    <source>
        <dbReference type="ARBA" id="ARBA00022840"/>
    </source>
</evidence>
<dbReference type="InterPro" id="IPR050173">
    <property type="entry name" value="ABC_transporter_C-like"/>
</dbReference>
<evidence type="ECO:0000256" key="11">
    <source>
        <dbReference type="ARBA" id="ARBA00047523"/>
    </source>
</evidence>
<evidence type="ECO:0000256" key="9">
    <source>
        <dbReference type="ARBA" id="ARBA00023136"/>
    </source>
</evidence>
<dbReference type="Pfam" id="PF00005">
    <property type="entry name" value="ABC_tran"/>
    <property type="match status" value="1"/>
</dbReference>
<feature type="transmembrane region" description="Helical" evidence="12">
    <location>
        <begin position="426"/>
        <end position="444"/>
    </location>
</feature>
<evidence type="ECO:0000256" key="10">
    <source>
        <dbReference type="ARBA" id="ARBA00024220"/>
    </source>
</evidence>
<feature type="transmembrane region" description="Helical" evidence="12">
    <location>
        <begin position="187"/>
        <end position="214"/>
    </location>
</feature>
<dbReference type="InterPro" id="IPR027417">
    <property type="entry name" value="P-loop_NTPase"/>
</dbReference>
<dbReference type="InterPro" id="IPR003593">
    <property type="entry name" value="AAA+_ATPase"/>
</dbReference>
<feature type="transmembrane region" description="Helical" evidence="12">
    <location>
        <begin position="237"/>
        <end position="263"/>
    </location>
</feature>
<dbReference type="EC" id="7.6.2.3" evidence="10"/>
<dbReference type="SMART" id="SM00382">
    <property type="entry name" value="AAA"/>
    <property type="match status" value="1"/>
</dbReference>
<dbReference type="PANTHER" id="PTHR24223:SF443">
    <property type="entry name" value="MULTIDRUG-RESISTANCE LIKE PROTEIN 1, ISOFORM I"/>
    <property type="match status" value="1"/>
</dbReference>
<comment type="catalytic activity">
    <reaction evidence="11">
        <text>leukotriene C4(in) + ATP + H2O = leukotriene C4(out) + ADP + phosphate + H(+)</text>
        <dbReference type="Rhea" id="RHEA:38963"/>
        <dbReference type="ChEBI" id="CHEBI:15377"/>
        <dbReference type="ChEBI" id="CHEBI:15378"/>
        <dbReference type="ChEBI" id="CHEBI:30616"/>
        <dbReference type="ChEBI" id="CHEBI:43474"/>
        <dbReference type="ChEBI" id="CHEBI:57973"/>
        <dbReference type="ChEBI" id="CHEBI:456216"/>
    </reaction>
    <physiologicalReaction direction="left-to-right" evidence="11">
        <dbReference type="Rhea" id="RHEA:38964"/>
    </physiologicalReaction>
</comment>
<keyword evidence="6" id="KW-0547">Nucleotide-binding</keyword>
<evidence type="ECO:0000256" key="12">
    <source>
        <dbReference type="SAM" id="Phobius"/>
    </source>
</evidence>
<dbReference type="InterPro" id="IPR003439">
    <property type="entry name" value="ABC_transporter-like_ATP-bd"/>
</dbReference>
<gene>
    <name evidence="15" type="ORF">BLA29_001807</name>
</gene>
<keyword evidence="5" id="KW-0677">Repeat</keyword>
<proteinExistence type="inferred from homology"/>
<dbReference type="SUPFAM" id="SSF52540">
    <property type="entry name" value="P-loop containing nucleoside triphosphate hydrolases"/>
    <property type="match status" value="2"/>
</dbReference>
<keyword evidence="3" id="KW-0813">Transport</keyword>
<name>A0A1Y3ARC6_EURMA</name>
<evidence type="ECO:0000256" key="6">
    <source>
        <dbReference type="ARBA" id="ARBA00022741"/>
    </source>
</evidence>
<dbReference type="FunFam" id="1.20.1560.10:FF:000001">
    <property type="entry name" value="ATP-binding cassette subfamily C member 1"/>
    <property type="match status" value="1"/>
</dbReference>
<dbReference type="CDD" id="cd03244">
    <property type="entry name" value="ABCC_MRP_domain2"/>
    <property type="match status" value="1"/>
</dbReference>
<dbReference type="GO" id="GO:0005524">
    <property type="term" value="F:ATP binding"/>
    <property type="evidence" value="ECO:0007669"/>
    <property type="project" value="UniProtKB-KW"/>
</dbReference>
<dbReference type="PROSITE" id="PS50929">
    <property type="entry name" value="ABC_TM1F"/>
    <property type="match status" value="1"/>
</dbReference>
<dbReference type="InterPro" id="IPR036640">
    <property type="entry name" value="ABC1_TM_sf"/>
</dbReference>
<evidence type="ECO:0000313" key="16">
    <source>
        <dbReference type="Proteomes" id="UP000194236"/>
    </source>
</evidence>